<feature type="domain" description="Response regulatory" evidence="7">
    <location>
        <begin position="3"/>
        <end position="119"/>
    </location>
</feature>
<evidence type="ECO:0000256" key="2">
    <source>
        <dbReference type="ARBA" id="ARBA00023015"/>
    </source>
</evidence>
<dbReference type="CDD" id="cd19930">
    <property type="entry name" value="REC_DesR-like"/>
    <property type="match status" value="1"/>
</dbReference>
<evidence type="ECO:0000313" key="9">
    <source>
        <dbReference type="Proteomes" id="UP000004080"/>
    </source>
</evidence>
<sequence>MITIVIAEDQGMLRGALGSLLDLEADLHVIGQAGNGQEALHLLQTLQPNVCLLDIEMPLMTGLDVAEKVQEQQLATKVIIVTTFARPGYFERAIKAGVHGYLLKDGSSDALAQCIRQVVSGKREYAPELIVGAIGAGNPLSMREQNVLRLVADGYTAKEIAHTLFLSSGTVRNYISEIYQKLHAKNKMDAIIIAKEKGWI</sequence>
<evidence type="ECO:0000256" key="3">
    <source>
        <dbReference type="ARBA" id="ARBA00023125"/>
    </source>
</evidence>
<keyword evidence="2" id="KW-0805">Transcription regulation</keyword>
<dbReference type="Pfam" id="PF00196">
    <property type="entry name" value="GerE"/>
    <property type="match status" value="1"/>
</dbReference>
<dbReference type="InterPro" id="IPR001789">
    <property type="entry name" value="Sig_transdc_resp-reg_receiver"/>
</dbReference>
<evidence type="ECO:0000256" key="4">
    <source>
        <dbReference type="ARBA" id="ARBA00023163"/>
    </source>
</evidence>
<dbReference type="GO" id="GO:0000160">
    <property type="term" value="P:phosphorelay signal transduction system"/>
    <property type="evidence" value="ECO:0007669"/>
    <property type="project" value="InterPro"/>
</dbReference>
<dbReference type="Gene3D" id="3.40.50.2300">
    <property type="match status" value="1"/>
</dbReference>
<dbReference type="STRING" id="1196324.A374_05561"/>
<comment type="caution">
    <text evidence="8">The sequence shown here is derived from an EMBL/GenBank/DDBJ whole genome shotgun (WGS) entry which is preliminary data.</text>
</comment>
<reference evidence="8 9" key="1">
    <citation type="journal article" date="2012" name="J. Bacteriol.">
        <title>Genome of Bacillus macauensis ZFHKF-1, a Long-Chain-Forming Bacterium.</title>
        <authorList>
            <person name="Cai L."/>
            <person name="Zhang T."/>
        </authorList>
    </citation>
    <scope>NUCLEOTIDE SEQUENCE [LARGE SCALE GENOMIC DNA]</scope>
    <source>
        <strain evidence="8 9">ZFHKF-1</strain>
    </source>
</reference>
<evidence type="ECO:0000259" key="7">
    <source>
        <dbReference type="PROSITE" id="PS50110"/>
    </source>
</evidence>
<dbReference type="EMBL" id="AKKV01000021">
    <property type="protein sequence ID" value="EIT86406.1"/>
    <property type="molecule type" value="Genomic_DNA"/>
</dbReference>
<dbReference type="PANTHER" id="PTHR43214">
    <property type="entry name" value="TWO-COMPONENT RESPONSE REGULATOR"/>
    <property type="match status" value="1"/>
</dbReference>
<dbReference type="CDD" id="cd06170">
    <property type="entry name" value="LuxR_C_like"/>
    <property type="match status" value="1"/>
</dbReference>
<dbReference type="PROSITE" id="PS50110">
    <property type="entry name" value="RESPONSE_REGULATORY"/>
    <property type="match status" value="1"/>
</dbReference>
<dbReference type="AlphaFoldDB" id="I8J3R0"/>
<keyword evidence="1 5" id="KW-0597">Phosphoprotein</keyword>
<dbReference type="GO" id="GO:0003677">
    <property type="term" value="F:DNA binding"/>
    <property type="evidence" value="ECO:0007669"/>
    <property type="project" value="UniProtKB-KW"/>
</dbReference>
<feature type="modified residue" description="4-aspartylphosphate" evidence="5">
    <location>
        <position position="54"/>
    </location>
</feature>
<feature type="domain" description="HTH luxR-type" evidence="6">
    <location>
        <begin position="133"/>
        <end position="198"/>
    </location>
</feature>
<dbReference type="InterPro" id="IPR039420">
    <property type="entry name" value="WalR-like"/>
</dbReference>
<dbReference type="GO" id="GO:0006355">
    <property type="term" value="P:regulation of DNA-templated transcription"/>
    <property type="evidence" value="ECO:0007669"/>
    <property type="project" value="InterPro"/>
</dbReference>
<dbReference type="InterPro" id="IPR000792">
    <property type="entry name" value="Tscrpt_reg_LuxR_C"/>
</dbReference>
<dbReference type="RefSeq" id="WP_007201211.1">
    <property type="nucleotide sequence ID" value="NZ_AKKV01000021.1"/>
</dbReference>
<proteinExistence type="predicted"/>
<dbReference type="Proteomes" id="UP000004080">
    <property type="component" value="Unassembled WGS sequence"/>
</dbReference>
<dbReference type="InterPro" id="IPR016032">
    <property type="entry name" value="Sig_transdc_resp-reg_C-effctor"/>
</dbReference>
<name>I8J3R0_9BACL</name>
<evidence type="ECO:0000259" key="6">
    <source>
        <dbReference type="PROSITE" id="PS50043"/>
    </source>
</evidence>
<dbReference type="PANTHER" id="PTHR43214:SF42">
    <property type="entry name" value="TRANSCRIPTIONAL REGULATORY PROTEIN DESR"/>
    <property type="match status" value="1"/>
</dbReference>
<evidence type="ECO:0000313" key="8">
    <source>
        <dbReference type="EMBL" id="EIT86406.1"/>
    </source>
</evidence>
<dbReference type="PRINTS" id="PR00038">
    <property type="entry name" value="HTHLUXR"/>
</dbReference>
<dbReference type="InterPro" id="IPR011006">
    <property type="entry name" value="CheY-like_superfamily"/>
</dbReference>
<dbReference type="OrthoDB" id="9780153at2"/>
<keyword evidence="4" id="KW-0804">Transcription</keyword>
<organism evidence="8 9">
    <name type="scientific">Fictibacillus macauensis ZFHKF-1</name>
    <dbReference type="NCBI Taxonomy" id="1196324"/>
    <lineage>
        <taxon>Bacteria</taxon>
        <taxon>Bacillati</taxon>
        <taxon>Bacillota</taxon>
        <taxon>Bacilli</taxon>
        <taxon>Bacillales</taxon>
        <taxon>Fictibacillaceae</taxon>
        <taxon>Fictibacillus</taxon>
    </lineage>
</organism>
<dbReference type="SMART" id="SM00448">
    <property type="entry name" value="REC"/>
    <property type="match status" value="1"/>
</dbReference>
<keyword evidence="9" id="KW-1185">Reference proteome</keyword>
<dbReference type="Pfam" id="PF00072">
    <property type="entry name" value="Response_reg"/>
    <property type="match status" value="1"/>
</dbReference>
<dbReference type="eggNOG" id="COG2197">
    <property type="taxonomic scope" value="Bacteria"/>
</dbReference>
<evidence type="ECO:0000256" key="5">
    <source>
        <dbReference type="PROSITE-ProRule" id="PRU00169"/>
    </source>
</evidence>
<keyword evidence="3 8" id="KW-0238">DNA-binding</keyword>
<gene>
    <name evidence="8" type="ORF">A374_05561</name>
</gene>
<protein>
    <submittedName>
        <fullName evidence="8">DNA-binding response regulator</fullName>
    </submittedName>
</protein>
<dbReference type="GO" id="GO:0005737">
    <property type="term" value="C:cytoplasm"/>
    <property type="evidence" value="ECO:0007669"/>
    <property type="project" value="UniProtKB-SubCell"/>
</dbReference>
<evidence type="ECO:0000256" key="1">
    <source>
        <dbReference type="ARBA" id="ARBA00022553"/>
    </source>
</evidence>
<dbReference type="PATRIC" id="fig|1196324.3.peg.1132"/>
<dbReference type="SMART" id="SM00421">
    <property type="entry name" value="HTH_LUXR"/>
    <property type="match status" value="1"/>
</dbReference>
<dbReference type="PROSITE" id="PS50043">
    <property type="entry name" value="HTH_LUXR_2"/>
    <property type="match status" value="1"/>
</dbReference>
<dbReference type="SUPFAM" id="SSF46894">
    <property type="entry name" value="C-terminal effector domain of the bipartite response regulators"/>
    <property type="match status" value="1"/>
</dbReference>
<dbReference type="SUPFAM" id="SSF52172">
    <property type="entry name" value="CheY-like"/>
    <property type="match status" value="1"/>
</dbReference>
<accession>I8J3R0</accession>